<dbReference type="Gene3D" id="3.30.40.10">
    <property type="entry name" value="Zinc/RING finger domain, C3HC4 (zinc finger)"/>
    <property type="match status" value="1"/>
</dbReference>
<keyword evidence="9 11" id="KW-0472">Membrane</keyword>
<dbReference type="EMBL" id="CAJNRD030001124">
    <property type="protein sequence ID" value="CAG5106653.1"/>
    <property type="molecule type" value="Genomic_DNA"/>
</dbReference>
<evidence type="ECO:0000259" key="12">
    <source>
        <dbReference type="PROSITE" id="PS50089"/>
    </source>
</evidence>
<keyword evidence="4 11" id="KW-0812">Transmembrane</keyword>
<protein>
    <recommendedName>
        <fullName evidence="3 11">Zinc finger protein-like 1 homolog</fullName>
    </recommendedName>
</protein>
<evidence type="ECO:0000256" key="2">
    <source>
        <dbReference type="ARBA" id="ARBA00005561"/>
    </source>
</evidence>
<evidence type="ECO:0000256" key="6">
    <source>
        <dbReference type="ARBA" id="ARBA00022771"/>
    </source>
</evidence>
<dbReference type="Proteomes" id="UP000786811">
    <property type="component" value="Unassembled WGS sequence"/>
</dbReference>
<gene>
    <name evidence="13" type="ORF">HICCMSTLAB_LOCUS12367</name>
</gene>
<dbReference type="InterPro" id="IPR058731">
    <property type="entry name" value="Znf-B_box_ZFPL1-like"/>
</dbReference>
<evidence type="ECO:0000313" key="13">
    <source>
        <dbReference type="EMBL" id="CAG5106653.1"/>
    </source>
</evidence>
<sequence length="325" mass="36753">MGLCKCPKRKVTNQFCFEHRVNVCEHCMVTNHPKCVVQSYLQWLQDSDCNPICTLCSNELKSGDCVRLVCYHVYHWPCLDQHARSLPSTTAPAGYVCPTCNYAIFPAPNLVSPVADVLKEKLASVNWARAGLGLPLLSNDRETSIPESKVPSIETTVYQNHASPPIPSVATARTSSNVNSISTHINNVHSINNNSNNHQSQGPPYSVVNMESTSQLDRKIFETRDDSKNMSFDHDENKYERRSPIKRLLHIWKLLKLSKLSETRRRGSKPESVYRRYLILAVIGIVCFLFIIMIFSWLGRMATDGDPSFELKNNPNLNLHQEPAI</sequence>
<dbReference type="SUPFAM" id="SSF57850">
    <property type="entry name" value="RING/U-box"/>
    <property type="match status" value="1"/>
</dbReference>
<dbReference type="PANTHER" id="PTHR12981">
    <property type="entry name" value="ZINC FINGER PROTEIN-LIKE 1"/>
    <property type="match status" value="1"/>
</dbReference>
<dbReference type="SMART" id="SM00184">
    <property type="entry name" value="RING"/>
    <property type="match status" value="1"/>
</dbReference>
<dbReference type="OrthoDB" id="1916590at2759"/>
<feature type="domain" description="RING-type" evidence="12">
    <location>
        <begin position="53"/>
        <end position="101"/>
    </location>
</feature>
<evidence type="ECO:0000256" key="4">
    <source>
        <dbReference type="ARBA" id="ARBA00022692"/>
    </source>
</evidence>
<keyword evidence="6 10" id="KW-0863">Zinc-finger</keyword>
<dbReference type="InterPro" id="IPR013083">
    <property type="entry name" value="Znf_RING/FYVE/PHD"/>
</dbReference>
<dbReference type="GO" id="GO:0008270">
    <property type="term" value="F:zinc ion binding"/>
    <property type="evidence" value="ECO:0007669"/>
    <property type="project" value="UniProtKB-UniRule"/>
</dbReference>
<feature type="transmembrane region" description="Helical" evidence="11">
    <location>
        <begin position="277"/>
        <end position="298"/>
    </location>
</feature>
<dbReference type="GO" id="GO:0005794">
    <property type="term" value="C:Golgi apparatus"/>
    <property type="evidence" value="ECO:0007669"/>
    <property type="project" value="TreeGrafter"/>
</dbReference>
<dbReference type="CDD" id="cd16487">
    <property type="entry name" value="mRING-H2-C3DHC3_ZFPL1"/>
    <property type="match status" value="1"/>
</dbReference>
<comment type="caution">
    <text evidence="13">The sequence shown here is derived from an EMBL/GenBank/DDBJ whole genome shotgun (WGS) entry which is preliminary data.</text>
</comment>
<comment type="similarity">
    <text evidence="2 11">Belongs to the ZFPL1 family.</text>
</comment>
<evidence type="ECO:0000256" key="3">
    <source>
        <dbReference type="ARBA" id="ARBA00013701"/>
    </source>
</evidence>
<evidence type="ECO:0000256" key="1">
    <source>
        <dbReference type="ARBA" id="ARBA00004167"/>
    </source>
</evidence>
<evidence type="ECO:0000313" key="14">
    <source>
        <dbReference type="Proteomes" id="UP000786811"/>
    </source>
</evidence>
<dbReference type="PROSITE" id="PS50089">
    <property type="entry name" value="ZF_RING_2"/>
    <property type="match status" value="1"/>
</dbReference>
<keyword evidence="7 11" id="KW-0862">Zinc</keyword>
<dbReference type="InterPro" id="IPR001841">
    <property type="entry name" value="Znf_RING"/>
</dbReference>
<reference evidence="13" key="1">
    <citation type="submission" date="2021-04" db="EMBL/GenBank/DDBJ databases">
        <authorList>
            <person name="Chebbi M.A.C M."/>
        </authorList>
    </citation>
    <scope>NUCLEOTIDE SEQUENCE</scope>
</reference>
<evidence type="ECO:0000256" key="11">
    <source>
        <dbReference type="RuleBase" id="RU369078"/>
    </source>
</evidence>
<dbReference type="AlphaFoldDB" id="A0A8J2HPG0"/>
<comment type="subcellular location">
    <subcellularLocation>
        <location evidence="1 11">Membrane</location>
        <topology evidence="1 11">Single-pass membrane protein</topology>
    </subcellularLocation>
</comment>
<evidence type="ECO:0000256" key="9">
    <source>
        <dbReference type="ARBA" id="ARBA00023136"/>
    </source>
</evidence>
<keyword evidence="5 11" id="KW-0479">Metal-binding</keyword>
<organism evidence="13 14">
    <name type="scientific">Cotesia congregata</name>
    <name type="common">Parasitoid wasp</name>
    <name type="synonym">Apanteles congregatus</name>
    <dbReference type="NCBI Taxonomy" id="51543"/>
    <lineage>
        <taxon>Eukaryota</taxon>
        <taxon>Metazoa</taxon>
        <taxon>Ecdysozoa</taxon>
        <taxon>Arthropoda</taxon>
        <taxon>Hexapoda</taxon>
        <taxon>Insecta</taxon>
        <taxon>Pterygota</taxon>
        <taxon>Neoptera</taxon>
        <taxon>Endopterygota</taxon>
        <taxon>Hymenoptera</taxon>
        <taxon>Apocrita</taxon>
        <taxon>Ichneumonoidea</taxon>
        <taxon>Braconidae</taxon>
        <taxon>Microgastrinae</taxon>
        <taxon>Cotesia</taxon>
    </lineage>
</organism>
<dbReference type="Pfam" id="PF25993">
    <property type="entry name" value="zf-B_box_ZFPL1"/>
    <property type="match status" value="1"/>
</dbReference>
<name>A0A8J2HPG0_COTCN</name>
<evidence type="ECO:0000256" key="10">
    <source>
        <dbReference type="PROSITE-ProRule" id="PRU00175"/>
    </source>
</evidence>
<evidence type="ECO:0000256" key="5">
    <source>
        <dbReference type="ARBA" id="ARBA00022723"/>
    </source>
</evidence>
<proteinExistence type="inferred from homology"/>
<keyword evidence="8 11" id="KW-1133">Transmembrane helix</keyword>
<evidence type="ECO:0000256" key="8">
    <source>
        <dbReference type="ARBA" id="ARBA00022989"/>
    </source>
</evidence>
<keyword evidence="14" id="KW-1185">Reference proteome</keyword>
<dbReference type="GO" id="GO:0016020">
    <property type="term" value="C:membrane"/>
    <property type="evidence" value="ECO:0007669"/>
    <property type="project" value="UniProtKB-SubCell"/>
</dbReference>
<dbReference type="InterPro" id="IPR058730">
    <property type="entry name" value="U-box_ZFPL1-like"/>
</dbReference>
<dbReference type="Pfam" id="PF25998">
    <property type="entry name" value="U-box_ZFPL1"/>
    <property type="match status" value="1"/>
</dbReference>
<dbReference type="InterPro" id="IPR039043">
    <property type="entry name" value="ZFPL1"/>
</dbReference>
<accession>A0A8J2HPG0</accession>
<evidence type="ECO:0000256" key="7">
    <source>
        <dbReference type="ARBA" id="ARBA00022833"/>
    </source>
</evidence>
<dbReference type="PANTHER" id="PTHR12981:SF0">
    <property type="entry name" value="ZINC FINGER PROTEIN-LIKE 1"/>
    <property type="match status" value="1"/>
</dbReference>